<dbReference type="Proteomes" id="UP000054279">
    <property type="component" value="Unassembled WGS sequence"/>
</dbReference>
<evidence type="ECO:0000313" key="1">
    <source>
        <dbReference type="EMBL" id="KIJ34987.1"/>
    </source>
</evidence>
<gene>
    <name evidence="1" type="ORF">M422DRAFT_51732</name>
</gene>
<proteinExistence type="predicted"/>
<name>A0A0C9V071_SPHS4</name>
<dbReference type="AlphaFoldDB" id="A0A0C9V071"/>
<organism evidence="1 2">
    <name type="scientific">Sphaerobolus stellatus (strain SS14)</name>
    <dbReference type="NCBI Taxonomy" id="990650"/>
    <lineage>
        <taxon>Eukaryota</taxon>
        <taxon>Fungi</taxon>
        <taxon>Dikarya</taxon>
        <taxon>Basidiomycota</taxon>
        <taxon>Agaricomycotina</taxon>
        <taxon>Agaricomycetes</taxon>
        <taxon>Phallomycetidae</taxon>
        <taxon>Geastrales</taxon>
        <taxon>Sphaerobolaceae</taxon>
        <taxon>Sphaerobolus</taxon>
    </lineage>
</organism>
<sequence>MDLSGILQIGSPKSIYSKETTISSGIGLGPSGNAIREVQSELYDSWRENLNLISKRESLSGRKFTCSIQPWFGEVFEILLKAIHAIFRDNWNKEIFEKIGDPIHTHNEAYDKFLSHVTASIESVELEERQILPQTIDAASDSRISRLTTNSRMRNQTSKQAIPIITTVAGNRTLRRGVNYGGLRK</sequence>
<dbReference type="HOGENOM" id="CLU_1462206_0_0_1"/>
<keyword evidence="2" id="KW-1185">Reference proteome</keyword>
<accession>A0A0C9V071</accession>
<reference evidence="1 2" key="1">
    <citation type="submission" date="2014-06" db="EMBL/GenBank/DDBJ databases">
        <title>Evolutionary Origins and Diversification of the Mycorrhizal Mutualists.</title>
        <authorList>
            <consortium name="DOE Joint Genome Institute"/>
            <consortium name="Mycorrhizal Genomics Consortium"/>
            <person name="Kohler A."/>
            <person name="Kuo A."/>
            <person name="Nagy L.G."/>
            <person name="Floudas D."/>
            <person name="Copeland A."/>
            <person name="Barry K.W."/>
            <person name="Cichocki N."/>
            <person name="Veneault-Fourrey C."/>
            <person name="LaButti K."/>
            <person name="Lindquist E.A."/>
            <person name="Lipzen A."/>
            <person name="Lundell T."/>
            <person name="Morin E."/>
            <person name="Murat C."/>
            <person name="Riley R."/>
            <person name="Ohm R."/>
            <person name="Sun H."/>
            <person name="Tunlid A."/>
            <person name="Henrissat B."/>
            <person name="Grigoriev I.V."/>
            <person name="Hibbett D.S."/>
            <person name="Martin F."/>
        </authorList>
    </citation>
    <scope>NUCLEOTIDE SEQUENCE [LARGE SCALE GENOMIC DNA]</scope>
    <source>
        <strain evidence="1 2">SS14</strain>
    </source>
</reference>
<protein>
    <submittedName>
        <fullName evidence="1">Uncharacterized protein</fullName>
    </submittedName>
</protein>
<dbReference type="EMBL" id="KN837194">
    <property type="protein sequence ID" value="KIJ34987.1"/>
    <property type="molecule type" value="Genomic_DNA"/>
</dbReference>
<evidence type="ECO:0000313" key="2">
    <source>
        <dbReference type="Proteomes" id="UP000054279"/>
    </source>
</evidence>